<gene>
    <name evidence="2" type="ORF">SAMN04488012_101540</name>
</gene>
<sequence>MEDPTSLFRRARLCRVVLQALFLGLGAVLALMVISAMLEPAYTGAWLARFFGYPAHPISGMASAGIVIVTAAILAAWLAALGTLACLFDAAGWTVQDPQAPARAAARATFWVSVALGLFIVGQVPLSLLATLGAEPGSRMIAIGISPAHAVGLIATVVVAFLAVVLRMMADLWEDQREIV</sequence>
<dbReference type="RefSeq" id="WP_139250755.1">
    <property type="nucleotide sequence ID" value="NZ_FQZA01000001.1"/>
</dbReference>
<name>A0A1M6BLT3_9RHOB</name>
<feature type="transmembrane region" description="Helical" evidence="1">
    <location>
        <begin position="109"/>
        <end position="134"/>
    </location>
</feature>
<feature type="transmembrane region" description="Helical" evidence="1">
    <location>
        <begin position="16"/>
        <end position="38"/>
    </location>
</feature>
<evidence type="ECO:0000256" key="1">
    <source>
        <dbReference type="SAM" id="Phobius"/>
    </source>
</evidence>
<organism evidence="2 3">
    <name type="scientific">Palleronia salina</name>
    <dbReference type="NCBI Taxonomy" id="313368"/>
    <lineage>
        <taxon>Bacteria</taxon>
        <taxon>Pseudomonadati</taxon>
        <taxon>Pseudomonadota</taxon>
        <taxon>Alphaproteobacteria</taxon>
        <taxon>Rhodobacterales</taxon>
        <taxon>Roseobacteraceae</taxon>
        <taxon>Palleronia</taxon>
    </lineage>
</organism>
<protein>
    <recommendedName>
        <fullName evidence="4">DUF2975 domain-containing protein</fullName>
    </recommendedName>
</protein>
<dbReference type="AlphaFoldDB" id="A0A1M6BLT3"/>
<accession>A0A1M6BLT3</accession>
<proteinExistence type="predicted"/>
<dbReference type="Proteomes" id="UP000184040">
    <property type="component" value="Unassembled WGS sequence"/>
</dbReference>
<dbReference type="EMBL" id="FQZA01000001">
    <property type="protein sequence ID" value="SHI49626.1"/>
    <property type="molecule type" value="Genomic_DNA"/>
</dbReference>
<keyword evidence="1" id="KW-0472">Membrane</keyword>
<evidence type="ECO:0000313" key="2">
    <source>
        <dbReference type="EMBL" id="SHI49626.1"/>
    </source>
</evidence>
<keyword evidence="1" id="KW-0812">Transmembrane</keyword>
<feature type="transmembrane region" description="Helical" evidence="1">
    <location>
        <begin position="58"/>
        <end position="88"/>
    </location>
</feature>
<dbReference type="STRING" id="313368.SAMN04488012_101540"/>
<feature type="transmembrane region" description="Helical" evidence="1">
    <location>
        <begin position="140"/>
        <end position="166"/>
    </location>
</feature>
<keyword evidence="1" id="KW-1133">Transmembrane helix</keyword>
<reference evidence="2 3" key="1">
    <citation type="submission" date="2016-11" db="EMBL/GenBank/DDBJ databases">
        <authorList>
            <person name="Jaros S."/>
            <person name="Januszkiewicz K."/>
            <person name="Wedrychowicz H."/>
        </authorList>
    </citation>
    <scope>NUCLEOTIDE SEQUENCE [LARGE SCALE GENOMIC DNA]</scope>
    <source>
        <strain evidence="2 3">DSM 26892</strain>
    </source>
</reference>
<evidence type="ECO:0008006" key="4">
    <source>
        <dbReference type="Google" id="ProtNLM"/>
    </source>
</evidence>
<keyword evidence="3" id="KW-1185">Reference proteome</keyword>
<evidence type="ECO:0000313" key="3">
    <source>
        <dbReference type="Proteomes" id="UP000184040"/>
    </source>
</evidence>